<keyword evidence="1" id="KW-0812">Transmembrane</keyword>
<organism evidence="2 3">
    <name type="scientific">Adineta steineri</name>
    <dbReference type="NCBI Taxonomy" id="433720"/>
    <lineage>
        <taxon>Eukaryota</taxon>
        <taxon>Metazoa</taxon>
        <taxon>Spiralia</taxon>
        <taxon>Gnathifera</taxon>
        <taxon>Rotifera</taxon>
        <taxon>Eurotatoria</taxon>
        <taxon>Bdelloidea</taxon>
        <taxon>Adinetida</taxon>
        <taxon>Adinetidae</taxon>
        <taxon>Adineta</taxon>
    </lineage>
</organism>
<protein>
    <submittedName>
        <fullName evidence="2">Uncharacterized protein</fullName>
    </submittedName>
</protein>
<gene>
    <name evidence="2" type="ORF">OKA104_LOCUS43620</name>
</gene>
<dbReference type="EMBL" id="CAJOAY010012416">
    <property type="protein sequence ID" value="CAF4251423.1"/>
    <property type="molecule type" value="Genomic_DNA"/>
</dbReference>
<name>A0A820EN31_9BILA</name>
<keyword evidence="1" id="KW-0472">Membrane</keyword>
<proteinExistence type="predicted"/>
<sequence>MQYNRYGPVKLNWSPWKSLPLMIAAGAGTGLVVIGVALGLGLGIGLHN</sequence>
<dbReference type="AlphaFoldDB" id="A0A820EN31"/>
<evidence type="ECO:0000313" key="2">
    <source>
        <dbReference type="EMBL" id="CAF4251423.1"/>
    </source>
</evidence>
<accession>A0A820EN31</accession>
<reference evidence="2" key="1">
    <citation type="submission" date="2021-02" db="EMBL/GenBank/DDBJ databases">
        <authorList>
            <person name="Nowell W R."/>
        </authorList>
    </citation>
    <scope>NUCLEOTIDE SEQUENCE</scope>
</reference>
<feature type="non-terminal residue" evidence="2">
    <location>
        <position position="48"/>
    </location>
</feature>
<dbReference type="Proteomes" id="UP000663881">
    <property type="component" value="Unassembled WGS sequence"/>
</dbReference>
<evidence type="ECO:0000256" key="1">
    <source>
        <dbReference type="SAM" id="Phobius"/>
    </source>
</evidence>
<keyword evidence="1" id="KW-1133">Transmembrane helix</keyword>
<feature type="transmembrane region" description="Helical" evidence="1">
    <location>
        <begin position="21"/>
        <end position="46"/>
    </location>
</feature>
<comment type="caution">
    <text evidence="2">The sequence shown here is derived from an EMBL/GenBank/DDBJ whole genome shotgun (WGS) entry which is preliminary data.</text>
</comment>
<evidence type="ECO:0000313" key="3">
    <source>
        <dbReference type="Proteomes" id="UP000663881"/>
    </source>
</evidence>